<keyword evidence="1" id="KW-0472">Membrane</keyword>
<keyword evidence="1" id="KW-0812">Transmembrane</keyword>
<dbReference type="Proteomes" id="UP000198853">
    <property type="component" value="Unassembled WGS sequence"/>
</dbReference>
<accession>A0A1G8QMV1</accession>
<gene>
    <name evidence="2" type="ORF">SAMN04488123_1131</name>
</gene>
<evidence type="ECO:0000313" key="3">
    <source>
        <dbReference type="Proteomes" id="UP000198853"/>
    </source>
</evidence>
<evidence type="ECO:0000313" key="2">
    <source>
        <dbReference type="EMBL" id="SDJ05921.1"/>
    </source>
</evidence>
<protein>
    <submittedName>
        <fullName evidence="2">Uncharacterized protein</fullName>
    </submittedName>
</protein>
<name>A0A1G8QMV1_9BACI</name>
<sequence>MKSFYVRIVLTTFTVMIVSSLLAFFMSNGYYQLYLKPANDAAIMDMAEEIQQYAENEEGGADGDYFSHVGHLGYQLVLYHEDGNTSQYGSPFRDDDLPDEEIEHVLAGGQYHGVFEQSAGLFVT</sequence>
<dbReference type="AlphaFoldDB" id="A0A1G8QMV1"/>
<keyword evidence="3" id="KW-1185">Reference proteome</keyword>
<evidence type="ECO:0000256" key="1">
    <source>
        <dbReference type="SAM" id="Phobius"/>
    </source>
</evidence>
<feature type="transmembrane region" description="Helical" evidence="1">
    <location>
        <begin position="6"/>
        <end position="26"/>
    </location>
</feature>
<reference evidence="2 3" key="1">
    <citation type="submission" date="2016-10" db="EMBL/GenBank/DDBJ databases">
        <authorList>
            <person name="de Groot N.N."/>
        </authorList>
    </citation>
    <scope>NUCLEOTIDE SEQUENCE [LARGE SCALE GENOMIC DNA]</scope>
    <source>
        <strain evidence="2 3">DSM 21771</strain>
    </source>
</reference>
<dbReference type="EMBL" id="FNEN01000013">
    <property type="protein sequence ID" value="SDJ05921.1"/>
    <property type="molecule type" value="Genomic_DNA"/>
</dbReference>
<proteinExistence type="predicted"/>
<keyword evidence="1" id="KW-1133">Transmembrane helix</keyword>
<organism evidence="2 3">
    <name type="scientific">Natribacillus halophilus</name>
    <dbReference type="NCBI Taxonomy" id="549003"/>
    <lineage>
        <taxon>Bacteria</taxon>
        <taxon>Bacillati</taxon>
        <taxon>Bacillota</taxon>
        <taxon>Bacilli</taxon>
        <taxon>Bacillales</taxon>
        <taxon>Bacillaceae</taxon>
        <taxon>Natribacillus</taxon>
    </lineage>
</organism>
<feature type="non-terminal residue" evidence="2">
    <location>
        <position position="124"/>
    </location>
</feature>